<evidence type="ECO:0000256" key="2">
    <source>
        <dbReference type="ARBA" id="ARBA00022837"/>
    </source>
</evidence>
<dbReference type="Pfam" id="PF00168">
    <property type="entry name" value="C2"/>
    <property type="match status" value="6"/>
</dbReference>
<sequence>MEPAKATAPKRPDPRQALADPSLPAAGSCRLRITIISAEGLKDADMTTRSDPFCVCKILTMDKPEFQTAVIKDNNNPVWNHRHVIVEYMPGDPLELKVYDHDEKAKPELLGVAQVASGTFFPNGLDKGELKLSGRGARGTLNVRIENLGSAAAFAAADRARREALLELRAAGPHRLRVSLLSASNLRDVDRFGQSDAFCSCRILPKEKPEFQTGVVEDCLNPVWNYEFELAEYLAGDPLELSVYDADKRDSEKKKLLGVVQLESICFFPEGLDREEYLTGKGAQGSLRLKIENLGSLSDIAAARAVEAAEVVLREAGPHRLRVTVLSARFLKDTDWVDKPHPFCSCRMRSKSNASACIEENGSVFIWNREHIVAEYLAGDMLELTAYDQDQLEWDDQPVSLFGRVQIASYRFFPAGLEEQELSFTGTGTQGKLKVHIQNLGLSAEFEAAQAAEKASIASLRAAGPNRIRVTLLSATGLKDADWIGKSDPFCSCRILPNTEPEFQTSVIKDSTSPVWNHEHIVAQYFAGDKLEFTIFDQDGGDSRVSLGQVELASSKFFPAGLEDELCLSGAGAKGKLKVRIENLGSSAEFEAAQAAEKAAIAALRAAGPHRLLVKVVSASGLKDAHWVGKPDPFCACRILPKQEPEFQTSVCKDSASPVWNHEHIVAEYFAGDPLELTVYDNYASPKPSVLGQVQIPWKTFFPAGLEQELQLVSSWPGSSLKVQIENLGSKAEFEATRAALRAAGPHKLRFTVISASGLKDADLLGSSDSFCSCRILPKEKPEFQTPVAVDQLDPVWNYAYVVPEYLAGDALELTVYDQDDGKIPDLLGRIHLSSTDFFPDGLEEELELGGIGATGKLKLKIESLGVAADLDAAQVTERAAVAGLEKGPEGDDADAPLEGEEAESGPGGEDVDALRQGKEQAEEQESWRKENKLRSRRG</sequence>
<evidence type="ECO:0000256" key="1">
    <source>
        <dbReference type="ARBA" id="ARBA00022723"/>
    </source>
</evidence>
<organism evidence="5 6">
    <name type="scientific">Polarella glacialis</name>
    <name type="common">Dinoflagellate</name>
    <dbReference type="NCBI Taxonomy" id="89957"/>
    <lineage>
        <taxon>Eukaryota</taxon>
        <taxon>Sar</taxon>
        <taxon>Alveolata</taxon>
        <taxon>Dinophyceae</taxon>
        <taxon>Suessiales</taxon>
        <taxon>Suessiaceae</taxon>
        <taxon>Polarella</taxon>
    </lineage>
</organism>
<dbReference type="Proteomes" id="UP000626109">
    <property type="component" value="Unassembled WGS sequence"/>
</dbReference>
<dbReference type="InterPro" id="IPR000008">
    <property type="entry name" value="C2_dom"/>
</dbReference>
<feature type="compositionally biased region" description="Basic and acidic residues" evidence="3">
    <location>
        <begin position="913"/>
        <end position="939"/>
    </location>
</feature>
<feature type="domain" description="C2" evidence="4">
    <location>
        <begin position="593"/>
        <end position="712"/>
    </location>
</feature>
<evidence type="ECO:0000256" key="3">
    <source>
        <dbReference type="SAM" id="MobiDB-lite"/>
    </source>
</evidence>
<keyword evidence="2" id="KW-0106">Calcium</keyword>
<feature type="region of interest" description="Disordered" evidence="3">
    <location>
        <begin position="1"/>
        <end position="22"/>
    </location>
</feature>
<dbReference type="PANTHER" id="PTHR45911:SF4">
    <property type="entry name" value="MULTIPLE C2 AND TRANSMEMBRANE DOMAIN-CONTAINING PROTEIN"/>
    <property type="match status" value="1"/>
</dbReference>
<dbReference type="GO" id="GO:0016020">
    <property type="term" value="C:membrane"/>
    <property type="evidence" value="ECO:0007669"/>
    <property type="project" value="TreeGrafter"/>
</dbReference>
<dbReference type="CDD" id="cd00030">
    <property type="entry name" value="C2"/>
    <property type="match status" value="6"/>
</dbReference>
<keyword evidence="1" id="KW-0479">Metal-binding</keyword>
<name>A0A813KYM8_POLGL</name>
<feature type="domain" description="C2" evidence="4">
    <location>
        <begin position="157"/>
        <end position="277"/>
    </location>
</feature>
<feature type="domain" description="C2" evidence="4">
    <location>
        <begin position="449"/>
        <end position="568"/>
    </location>
</feature>
<proteinExistence type="predicted"/>
<feature type="domain" description="C2" evidence="4">
    <location>
        <begin position="730"/>
        <end position="849"/>
    </location>
</feature>
<dbReference type="InterPro" id="IPR035892">
    <property type="entry name" value="C2_domain_sf"/>
</dbReference>
<dbReference type="PANTHER" id="PTHR45911">
    <property type="entry name" value="C2 DOMAIN-CONTAINING PROTEIN"/>
    <property type="match status" value="1"/>
</dbReference>
<feature type="region of interest" description="Disordered" evidence="3">
    <location>
        <begin position="883"/>
        <end position="939"/>
    </location>
</feature>
<feature type="domain" description="C2" evidence="4">
    <location>
        <begin position="10"/>
        <end position="132"/>
    </location>
</feature>
<reference evidence="5" key="1">
    <citation type="submission" date="2021-02" db="EMBL/GenBank/DDBJ databases">
        <authorList>
            <person name="Dougan E. K."/>
            <person name="Rhodes N."/>
            <person name="Thang M."/>
            <person name="Chan C."/>
        </authorList>
    </citation>
    <scope>NUCLEOTIDE SEQUENCE</scope>
</reference>
<feature type="domain" description="C2" evidence="4">
    <location>
        <begin position="302"/>
        <end position="424"/>
    </location>
</feature>
<evidence type="ECO:0000313" key="6">
    <source>
        <dbReference type="Proteomes" id="UP000626109"/>
    </source>
</evidence>
<evidence type="ECO:0000313" key="5">
    <source>
        <dbReference type="EMBL" id="CAE8711381.1"/>
    </source>
</evidence>
<evidence type="ECO:0000259" key="4">
    <source>
        <dbReference type="PROSITE" id="PS50004"/>
    </source>
</evidence>
<dbReference type="AlphaFoldDB" id="A0A813KYM8"/>
<dbReference type="PROSITE" id="PS50004">
    <property type="entry name" value="C2"/>
    <property type="match status" value="6"/>
</dbReference>
<dbReference type="EMBL" id="CAJNNW010032159">
    <property type="protein sequence ID" value="CAE8711381.1"/>
    <property type="molecule type" value="Genomic_DNA"/>
</dbReference>
<dbReference type="GO" id="GO:0005509">
    <property type="term" value="F:calcium ion binding"/>
    <property type="evidence" value="ECO:0007669"/>
    <property type="project" value="TreeGrafter"/>
</dbReference>
<dbReference type="Gene3D" id="2.60.40.150">
    <property type="entry name" value="C2 domain"/>
    <property type="match status" value="6"/>
</dbReference>
<protein>
    <recommendedName>
        <fullName evidence="4">C2 domain-containing protein</fullName>
    </recommendedName>
</protein>
<dbReference type="SMART" id="SM00239">
    <property type="entry name" value="C2"/>
    <property type="match status" value="6"/>
</dbReference>
<comment type="caution">
    <text evidence="5">The sequence shown here is derived from an EMBL/GenBank/DDBJ whole genome shotgun (WGS) entry which is preliminary data.</text>
</comment>
<gene>
    <name evidence="5" type="ORF">PGLA2088_LOCUS36438</name>
</gene>
<feature type="compositionally biased region" description="Acidic residues" evidence="3">
    <location>
        <begin position="891"/>
        <end position="904"/>
    </location>
</feature>
<dbReference type="SUPFAM" id="SSF49562">
    <property type="entry name" value="C2 domain (Calcium/lipid-binding domain, CaLB)"/>
    <property type="match status" value="6"/>
</dbReference>
<accession>A0A813KYM8</accession>